<name>A0A820D904_9BILA</name>
<protein>
    <submittedName>
        <fullName evidence="1">Uncharacterized protein</fullName>
    </submittedName>
</protein>
<proteinExistence type="predicted"/>
<evidence type="ECO:0000313" key="2">
    <source>
        <dbReference type="Proteomes" id="UP000663836"/>
    </source>
</evidence>
<sequence>KKDKKQQDLNKKTNEHLEKLNNENLLGALIHLAGKIFLY</sequence>
<organism evidence="1 2">
    <name type="scientific">Rotaria sordida</name>
    <dbReference type="NCBI Taxonomy" id="392033"/>
    <lineage>
        <taxon>Eukaryota</taxon>
        <taxon>Metazoa</taxon>
        <taxon>Spiralia</taxon>
        <taxon>Gnathifera</taxon>
        <taxon>Rotifera</taxon>
        <taxon>Eurotatoria</taxon>
        <taxon>Bdelloidea</taxon>
        <taxon>Philodinida</taxon>
        <taxon>Philodinidae</taxon>
        <taxon>Rotaria</taxon>
    </lineage>
</organism>
<dbReference type="Proteomes" id="UP000663836">
    <property type="component" value="Unassembled WGS sequence"/>
</dbReference>
<gene>
    <name evidence="1" type="ORF">JBS370_LOCUS37514</name>
</gene>
<feature type="non-terminal residue" evidence="1">
    <location>
        <position position="1"/>
    </location>
</feature>
<accession>A0A820D904</accession>
<evidence type="ECO:0000313" key="1">
    <source>
        <dbReference type="EMBL" id="CAF4222682.1"/>
    </source>
</evidence>
<comment type="caution">
    <text evidence="1">The sequence shown here is derived from an EMBL/GenBank/DDBJ whole genome shotgun (WGS) entry which is preliminary data.</text>
</comment>
<dbReference type="AlphaFoldDB" id="A0A820D904"/>
<dbReference type="EMBL" id="CAJOBD010017510">
    <property type="protein sequence ID" value="CAF4222682.1"/>
    <property type="molecule type" value="Genomic_DNA"/>
</dbReference>
<reference evidence="1" key="1">
    <citation type="submission" date="2021-02" db="EMBL/GenBank/DDBJ databases">
        <authorList>
            <person name="Nowell W R."/>
        </authorList>
    </citation>
    <scope>NUCLEOTIDE SEQUENCE</scope>
</reference>